<dbReference type="PRINTS" id="PR00783">
    <property type="entry name" value="MINTRINSICP"/>
</dbReference>
<dbReference type="Gene3D" id="1.20.1080.10">
    <property type="entry name" value="Glycerol uptake facilitator protein"/>
    <property type="match status" value="1"/>
</dbReference>
<evidence type="ECO:0000313" key="9">
    <source>
        <dbReference type="Proteomes" id="UP001208570"/>
    </source>
</evidence>
<dbReference type="InterPro" id="IPR034294">
    <property type="entry name" value="Aquaporin_transptr"/>
</dbReference>
<keyword evidence="5" id="KW-0813">Transport</keyword>
<dbReference type="PANTHER" id="PTHR19139">
    <property type="entry name" value="AQUAPORIN TRANSPORTER"/>
    <property type="match status" value="1"/>
</dbReference>
<feature type="transmembrane region" description="Helical" evidence="7">
    <location>
        <begin position="96"/>
        <end position="118"/>
    </location>
</feature>
<dbReference type="Proteomes" id="UP001208570">
    <property type="component" value="Unassembled WGS sequence"/>
</dbReference>
<keyword evidence="2 5" id="KW-0812">Transmembrane</keyword>
<evidence type="ECO:0000256" key="3">
    <source>
        <dbReference type="ARBA" id="ARBA00022989"/>
    </source>
</evidence>
<feature type="transmembrane region" description="Helical" evidence="7">
    <location>
        <begin position="158"/>
        <end position="178"/>
    </location>
</feature>
<proteinExistence type="inferred from homology"/>
<evidence type="ECO:0000313" key="8">
    <source>
        <dbReference type="EMBL" id="KAK2151415.1"/>
    </source>
</evidence>
<dbReference type="AlphaFoldDB" id="A0AAD9JFF6"/>
<evidence type="ECO:0000256" key="5">
    <source>
        <dbReference type="RuleBase" id="RU000477"/>
    </source>
</evidence>
<sequence>MSQRPSEGTPLVNGNGKSSSGPETGLPEDGMRAGCRVMEILRPSICELIGVTIFVFVGTTSATSGNVMSTAAAHGLAIMLLIIAFGHISGGHFNPCVTLGALLTGGISLKGAALHWLAQLIGGILGAALCKGVLSSAVYSGINAGIPDLGAGVGVGQGILCEAVLTLTLVLTVIMTAVDRDDNILAPVAIGLAVLVDISAAANISGAVMNPARSFGPAVVGSSVFLARAWTHQYIYWVGPIIGALVAAGLHRFVVGSPSNRIICTQ</sequence>
<keyword evidence="3 7" id="KW-1133">Transmembrane helix</keyword>
<gene>
    <name evidence="8" type="ORF">LSH36_364g04071</name>
</gene>
<evidence type="ECO:0000256" key="6">
    <source>
        <dbReference type="SAM" id="MobiDB-lite"/>
    </source>
</evidence>
<name>A0AAD9JFF6_9ANNE</name>
<comment type="similarity">
    <text evidence="5">Belongs to the MIP/aquaporin (TC 1.A.8) family.</text>
</comment>
<organism evidence="8 9">
    <name type="scientific">Paralvinella palmiformis</name>
    <dbReference type="NCBI Taxonomy" id="53620"/>
    <lineage>
        <taxon>Eukaryota</taxon>
        <taxon>Metazoa</taxon>
        <taxon>Spiralia</taxon>
        <taxon>Lophotrochozoa</taxon>
        <taxon>Annelida</taxon>
        <taxon>Polychaeta</taxon>
        <taxon>Sedentaria</taxon>
        <taxon>Canalipalpata</taxon>
        <taxon>Terebellida</taxon>
        <taxon>Terebelliformia</taxon>
        <taxon>Alvinellidae</taxon>
        <taxon>Paralvinella</taxon>
    </lineage>
</organism>
<accession>A0AAD9JFF6</accession>
<dbReference type="GO" id="GO:0005886">
    <property type="term" value="C:plasma membrane"/>
    <property type="evidence" value="ECO:0007669"/>
    <property type="project" value="TreeGrafter"/>
</dbReference>
<evidence type="ECO:0000256" key="7">
    <source>
        <dbReference type="SAM" id="Phobius"/>
    </source>
</evidence>
<dbReference type="InterPro" id="IPR000425">
    <property type="entry name" value="MIP"/>
</dbReference>
<keyword evidence="9" id="KW-1185">Reference proteome</keyword>
<evidence type="ECO:0000256" key="4">
    <source>
        <dbReference type="ARBA" id="ARBA00023136"/>
    </source>
</evidence>
<evidence type="ECO:0000256" key="2">
    <source>
        <dbReference type="ARBA" id="ARBA00022692"/>
    </source>
</evidence>
<keyword evidence="4 7" id="KW-0472">Membrane</keyword>
<dbReference type="InterPro" id="IPR023271">
    <property type="entry name" value="Aquaporin-like"/>
</dbReference>
<reference evidence="8" key="1">
    <citation type="journal article" date="2023" name="Mol. Biol. Evol.">
        <title>Third-Generation Sequencing Reveals the Adaptive Role of the Epigenome in Three Deep-Sea Polychaetes.</title>
        <authorList>
            <person name="Perez M."/>
            <person name="Aroh O."/>
            <person name="Sun Y."/>
            <person name="Lan Y."/>
            <person name="Juniper S.K."/>
            <person name="Young C.R."/>
            <person name="Angers B."/>
            <person name="Qian P.Y."/>
        </authorList>
    </citation>
    <scope>NUCLEOTIDE SEQUENCE</scope>
    <source>
        <strain evidence="8">P08H-3</strain>
    </source>
</reference>
<dbReference type="Pfam" id="PF00230">
    <property type="entry name" value="MIP"/>
    <property type="match status" value="1"/>
</dbReference>
<feature type="transmembrane region" description="Helical" evidence="7">
    <location>
        <begin position="71"/>
        <end position="89"/>
    </location>
</feature>
<protein>
    <submittedName>
        <fullName evidence="8">Uncharacterized protein</fullName>
    </submittedName>
</protein>
<dbReference type="SUPFAM" id="SSF81338">
    <property type="entry name" value="Aquaporin-like"/>
    <property type="match status" value="1"/>
</dbReference>
<dbReference type="PANTHER" id="PTHR19139:SF284">
    <property type="entry name" value="AQUAPORIN"/>
    <property type="match status" value="1"/>
</dbReference>
<feature type="region of interest" description="Disordered" evidence="6">
    <location>
        <begin position="1"/>
        <end position="29"/>
    </location>
</feature>
<dbReference type="EMBL" id="JAODUP010000364">
    <property type="protein sequence ID" value="KAK2151415.1"/>
    <property type="molecule type" value="Genomic_DNA"/>
</dbReference>
<feature type="transmembrane region" description="Helical" evidence="7">
    <location>
        <begin position="40"/>
        <end position="59"/>
    </location>
</feature>
<comment type="caution">
    <text evidence="8">The sequence shown here is derived from an EMBL/GenBank/DDBJ whole genome shotgun (WGS) entry which is preliminary data.</text>
</comment>
<feature type="transmembrane region" description="Helical" evidence="7">
    <location>
        <begin position="184"/>
        <end position="202"/>
    </location>
</feature>
<feature type="transmembrane region" description="Helical" evidence="7">
    <location>
        <begin position="237"/>
        <end position="255"/>
    </location>
</feature>
<dbReference type="GO" id="GO:0015250">
    <property type="term" value="F:water channel activity"/>
    <property type="evidence" value="ECO:0007669"/>
    <property type="project" value="TreeGrafter"/>
</dbReference>
<comment type="subcellular location">
    <subcellularLocation>
        <location evidence="1">Membrane</location>
        <topology evidence="1">Multi-pass membrane protein</topology>
    </subcellularLocation>
</comment>
<evidence type="ECO:0000256" key="1">
    <source>
        <dbReference type="ARBA" id="ARBA00004141"/>
    </source>
</evidence>